<proteinExistence type="inferred from homology"/>
<reference evidence="8" key="2">
    <citation type="submission" date="2020-09" db="EMBL/GenBank/DDBJ databases">
        <authorList>
            <person name="Sun Q."/>
            <person name="Ohkuma M."/>
        </authorList>
    </citation>
    <scope>NUCLEOTIDE SEQUENCE</scope>
    <source>
        <strain evidence="8">JCM 3346</strain>
    </source>
</reference>
<accession>A0A918CQ29</accession>
<protein>
    <submittedName>
        <fullName evidence="8">Sugar translocase</fullName>
    </submittedName>
</protein>
<name>A0A918CQ29_AGRME</name>
<organism evidence="8 9">
    <name type="scientific">Agromyces mediolanus</name>
    <name type="common">Corynebacterium mediolanum</name>
    <dbReference type="NCBI Taxonomy" id="41986"/>
    <lineage>
        <taxon>Bacteria</taxon>
        <taxon>Bacillati</taxon>
        <taxon>Actinomycetota</taxon>
        <taxon>Actinomycetes</taxon>
        <taxon>Micrococcales</taxon>
        <taxon>Microbacteriaceae</taxon>
        <taxon>Agromyces</taxon>
    </lineage>
</organism>
<evidence type="ECO:0000259" key="7">
    <source>
        <dbReference type="Pfam" id="PF04138"/>
    </source>
</evidence>
<evidence type="ECO:0000313" key="9">
    <source>
        <dbReference type="Proteomes" id="UP000610303"/>
    </source>
</evidence>
<dbReference type="AlphaFoldDB" id="A0A918CQ29"/>
<comment type="subcellular location">
    <subcellularLocation>
        <location evidence="1">Membrane</location>
        <topology evidence="1">Multi-pass membrane protein</topology>
    </subcellularLocation>
</comment>
<feature type="transmembrane region" description="Helical" evidence="6">
    <location>
        <begin position="117"/>
        <end position="140"/>
    </location>
</feature>
<dbReference type="InterPro" id="IPR007267">
    <property type="entry name" value="GtrA_DPMS_TM"/>
</dbReference>
<dbReference type="InterPro" id="IPR051401">
    <property type="entry name" value="GtrA_CellWall_Glycosyl"/>
</dbReference>
<dbReference type="EMBL" id="BMRJ01000004">
    <property type="protein sequence ID" value="GGR34456.1"/>
    <property type="molecule type" value="Genomic_DNA"/>
</dbReference>
<reference evidence="8" key="1">
    <citation type="journal article" date="2014" name="Int. J. Syst. Evol. Microbiol.">
        <title>Complete genome sequence of Corynebacterium casei LMG S-19264T (=DSM 44701T), isolated from a smear-ripened cheese.</title>
        <authorList>
            <consortium name="US DOE Joint Genome Institute (JGI-PGF)"/>
            <person name="Walter F."/>
            <person name="Albersmeier A."/>
            <person name="Kalinowski J."/>
            <person name="Ruckert C."/>
        </authorList>
    </citation>
    <scope>NUCLEOTIDE SEQUENCE</scope>
    <source>
        <strain evidence="8">JCM 3346</strain>
    </source>
</reference>
<keyword evidence="5 6" id="KW-0472">Membrane</keyword>
<dbReference type="PANTHER" id="PTHR38459">
    <property type="entry name" value="PROPHAGE BACTOPRENOL-LINKED GLUCOSE TRANSLOCASE HOMOLOG"/>
    <property type="match status" value="1"/>
</dbReference>
<dbReference type="GO" id="GO:0000271">
    <property type="term" value="P:polysaccharide biosynthetic process"/>
    <property type="evidence" value="ECO:0007669"/>
    <property type="project" value="InterPro"/>
</dbReference>
<dbReference type="GO" id="GO:0005886">
    <property type="term" value="C:plasma membrane"/>
    <property type="evidence" value="ECO:0007669"/>
    <property type="project" value="TreeGrafter"/>
</dbReference>
<comment type="similarity">
    <text evidence="2">Belongs to the GtrA family.</text>
</comment>
<feature type="transmembrane region" description="Helical" evidence="6">
    <location>
        <begin position="38"/>
        <end position="58"/>
    </location>
</feature>
<dbReference type="PANTHER" id="PTHR38459:SF1">
    <property type="entry name" value="PROPHAGE BACTOPRENOL-LINKED GLUCOSE TRANSLOCASE HOMOLOG"/>
    <property type="match status" value="1"/>
</dbReference>
<evidence type="ECO:0000256" key="5">
    <source>
        <dbReference type="ARBA" id="ARBA00023136"/>
    </source>
</evidence>
<keyword evidence="4 6" id="KW-1133">Transmembrane helix</keyword>
<sequence>MADRGGLFRRTEVRFVAVGIANTLVDLVSYTVLRSWHVDVLLANFIATSLGMCLSFVLNRSFTFRSTGGSRSEVARQITGFVIVTGFGLWVIQPLVIFGSTWLFEAFGLRIVPPLDLLPKLCAICVGLVWNYVLYAKLVFRRPRRG</sequence>
<comment type="caution">
    <text evidence="8">The sequence shown here is derived from an EMBL/GenBank/DDBJ whole genome shotgun (WGS) entry which is preliminary data.</text>
</comment>
<evidence type="ECO:0000313" key="8">
    <source>
        <dbReference type="EMBL" id="GGR34456.1"/>
    </source>
</evidence>
<evidence type="ECO:0000256" key="3">
    <source>
        <dbReference type="ARBA" id="ARBA00022692"/>
    </source>
</evidence>
<feature type="transmembrane region" description="Helical" evidence="6">
    <location>
        <begin position="12"/>
        <end position="32"/>
    </location>
</feature>
<evidence type="ECO:0000256" key="1">
    <source>
        <dbReference type="ARBA" id="ARBA00004141"/>
    </source>
</evidence>
<evidence type="ECO:0000256" key="4">
    <source>
        <dbReference type="ARBA" id="ARBA00022989"/>
    </source>
</evidence>
<dbReference type="RefSeq" id="WP_189086272.1">
    <property type="nucleotide sequence ID" value="NZ_BMRJ01000004.1"/>
</dbReference>
<dbReference type="Proteomes" id="UP000610303">
    <property type="component" value="Unassembled WGS sequence"/>
</dbReference>
<keyword evidence="3 6" id="KW-0812">Transmembrane</keyword>
<feature type="domain" description="GtrA/DPMS transmembrane" evidence="7">
    <location>
        <begin position="14"/>
        <end position="140"/>
    </location>
</feature>
<evidence type="ECO:0000256" key="2">
    <source>
        <dbReference type="ARBA" id="ARBA00009399"/>
    </source>
</evidence>
<dbReference type="Pfam" id="PF04138">
    <property type="entry name" value="GtrA_DPMS_TM"/>
    <property type="match status" value="1"/>
</dbReference>
<feature type="transmembrane region" description="Helical" evidence="6">
    <location>
        <begin position="78"/>
        <end position="97"/>
    </location>
</feature>
<evidence type="ECO:0000256" key="6">
    <source>
        <dbReference type="SAM" id="Phobius"/>
    </source>
</evidence>
<keyword evidence="9" id="KW-1185">Reference proteome</keyword>
<gene>
    <name evidence="8" type="ORF">GCM10010196_30620</name>
</gene>